<reference evidence="1 2" key="1">
    <citation type="journal article" date="2016" name="Genome Biol. Evol.">
        <title>Divergent and convergent evolution of fungal pathogenicity.</title>
        <authorList>
            <person name="Shang Y."/>
            <person name="Xiao G."/>
            <person name="Zheng P."/>
            <person name="Cen K."/>
            <person name="Zhan S."/>
            <person name="Wang C."/>
        </authorList>
    </citation>
    <scope>NUCLEOTIDE SEQUENCE [LARGE SCALE GENOMIC DNA]</scope>
    <source>
        <strain evidence="1 2">RCEF 1005</strain>
    </source>
</reference>
<keyword evidence="2" id="KW-1185">Reference proteome</keyword>
<name>A0A168FVP8_CORDF</name>
<evidence type="ECO:0000313" key="1">
    <source>
        <dbReference type="EMBL" id="OAA75680.1"/>
    </source>
</evidence>
<dbReference type="Proteomes" id="UP000076881">
    <property type="component" value="Unassembled WGS sequence"/>
</dbReference>
<accession>A0A168FVP8</accession>
<organism evidence="1 2">
    <name type="scientific">Akanthomyces lecanii RCEF 1005</name>
    <dbReference type="NCBI Taxonomy" id="1081108"/>
    <lineage>
        <taxon>Eukaryota</taxon>
        <taxon>Fungi</taxon>
        <taxon>Dikarya</taxon>
        <taxon>Ascomycota</taxon>
        <taxon>Pezizomycotina</taxon>
        <taxon>Sordariomycetes</taxon>
        <taxon>Hypocreomycetidae</taxon>
        <taxon>Hypocreales</taxon>
        <taxon>Cordycipitaceae</taxon>
        <taxon>Akanthomyces</taxon>
        <taxon>Cordyceps confragosa</taxon>
    </lineage>
</organism>
<evidence type="ECO:0000313" key="2">
    <source>
        <dbReference type="Proteomes" id="UP000076881"/>
    </source>
</evidence>
<gene>
    <name evidence="1" type="ORF">LEL_07668</name>
</gene>
<keyword evidence="1" id="KW-0418">Kinase</keyword>
<protein>
    <submittedName>
        <fullName evidence="1">Protein kinase-like domain protein</fullName>
    </submittedName>
</protein>
<dbReference type="GO" id="GO:0016301">
    <property type="term" value="F:kinase activity"/>
    <property type="evidence" value="ECO:0007669"/>
    <property type="project" value="UniProtKB-KW"/>
</dbReference>
<sequence length="135" mass="15102">MVPFRSVTNLLFDGAYNLTDVLDWSGAGTAPLERLAVSLELITFPGMPDEQKQVNTDFRKPVRNSLANVEGTVPASKTTLSAILGTKRADIIIHRCTYSFLHRALWDVRLVAELIYKDAVSWEQLVVVYGDSELY</sequence>
<proteinExistence type="predicted"/>
<dbReference type="STRING" id="1081108.A0A168FVP8"/>
<dbReference type="OrthoDB" id="10003767at2759"/>
<keyword evidence="1" id="KW-0808">Transferase</keyword>
<dbReference type="AlphaFoldDB" id="A0A168FVP8"/>
<dbReference type="EMBL" id="AZHF01000005">
    <property type="protein sequence ID" value="OAA75680.1"/>
    <property type="molecule type" value="Genomic_DNA"/>
</dbReference>
<comment type="caution">
    <text evidence="1">The sequence shown here is derived from an EMBL/GenBank/DDBJ whole genome shotgun (WGS) entry which is preliminary data.</text>
</comment>